<dbReference type="PANTHER" id="PTHR31587:SF4">
    <property type="entry name" value="TRANSMEMBRANE PROTEIN (DUF2215)"/>
    <property type="match status" value="1"/>
</dbReference>
<comment type="caution">
    <text evidence="9">The sequence shown here is derived from an EMBL/GenBank/DDBJ whole genome shotgun (WGS) entry which is preliminary data.</text>
</comment>
<comment type="similarity">
    <text evidence="2">Belongs to the NEMP family.</text>
</comment>
<keyword evidence="10" id="KW-1185">Reference proteome</keyword>
<dbReference type="EMBL" id="JBBWWQ010000010">
    <property type="protein sequence ID" value="KAK8936712.1"/>
    <property type="molecule type" value="Genomic_DNA"/>
</dbReference>
<evidence type="ECO:0000256" key="1">
    <source>
        <dbReference type="ARBA" id="ARBA00004575"/>
    </source>
</evidence>
<dbReference type="InterPro" id="IPR019358">
    <property type="entry name" value="NEMP_fam"/>
</dbReference>
<dbReference type="AlphaFoldDB" id="A0AAP0BF32"/>
<feature type="transmembrane region" description="Helical" evidence="8">
    <location>
        <begin position="286"/>
        <end position="304"/>
    </location>
</feature>
<feature type="transmembrane region" description="Helical" evidence="8">
    <location>
        <begin position="316"/>
        <end position="338"/>
    </location>
</feature>
<evidence type="ECO:0000256" key="7">
    <source>
        <dbReference type="ARBA" id="ARBA00023242"/>
    </source>
</evidence>
<organism evidence="9 10">
    <name type="scientific">Platanthera zijinensis</name>
    <dbReference type="NCBI Taxonomy" id="2320716"/>
    <lineage>
        <taxon>Eukaryota</taxon>
        <taxon>Viridiplantae</taxon>
        <taxon>Streptophyta</taxon>
        <taxon>Embryophyta</taxon>
        <taxon>Tracheophyta</taxon>
        <taxon>Spermatophyta</taxon>
        <taxon>Magnoliopsida</taxon>
        <taxon>Liliopsida</taxon>
        <taxon>Asparagales</taxon>
        <taxon>Orchidaceae</taxon>
        <taxon>Orchidoideae</taxon>
        <taxon>Orchideae</taxon>
        <taxon>Orchidinae</taxon>
        <taxon>Platanthera</taxon>
    </lineage>
</organism>
<dbReference type="GO" id="GO:0005637">
    <property type="term" value="C:nuclear inner membrane"/>
    <property type="evidence" value="ECO:0007669"/>
    <property type="project" value="UniProtKB-SubCell"/>
</dbReference>
<evidence type="ECO:0000256" key="5">
    <source>
        <dbReference type="ARBA" id="ARBA00022989"/>
    </source>
</evidence>
<comment type="subcellular location">
    <subcellularLocation>
        <location evidence="1">Nucleus inner membrane</location>
        <topology evidence="1">Multi-pass membrane protein</topology>
        <orientation evidence="1">Nucleoplasmic side</orientation>
    </subcellularLocation>
</comment>
<accession>A0AAP0BF32</accession>
<evidence type="ECO:0000313" key="10">
    <source>
        <dbReference type="Proteomes" id="UP001418222"/>
    </source>
</evidence>
<feature type="transmembrane region" description="Helical" evidence="8">
    <location>
        <begin position="212"/>
        <end position="232"/>
    </location>
</feature>
<evidence type="ECO:0000256" key="3">
    <source>
        <dbReference type="ARBA" id="ARBA00022692"/>
    </source>
</evidence>
<evidence type="ECO:0000256" key="4">
    <source>
        <dbReference type="ARBA" id="ARBA00022729"/>
    </source>
</evidence>
<keyword evidence="6 8" id="KW-0472">Membrane</keyword>
<keyword evidence="4" id="KW-0732">Signal</keyword>
<name>A0AAP0BF32_9ASPA</name>
<dbReference type="Proteomes" id="UP001418222">
    <property type="component" value="Unassembled WGS sequence"/>
</dbReference>
<keyword evidence="7" id="KW-0539">Nucleus</keyword>
<evidence type="ECO:0000256" key="2">
    <source>
        <dbReference type="ARBA" id="ARBA00005748"/>
    </source>
</evidence>
<reference evidence="9 10" key="1">
    <citation type="journal article" date="2022" name="Nat. Plants">
        <title>Genomes of leafy and leafless Platanthera orchids illuminate the evolution of mycoheterotrophy.</title>
        <authorList>
            <person name="Li M.H."/>
            <person name="Liu K.W."/>
            <person name="Li Z."/>
            <person name="Lu H.C."/>
            <person name="Ye Q.L."/>
            <person name="Zhang D."/>
            <person name="Wang J.Y."/>
            <person name="Li Y.F."/>
            <person name="Zhong Z.M."/>
            <person name="Liu X."/>
            <person name="Yu X."/>
            <person name="Liu D.K."/>
            <person name="Tu X.D."/>
            <person name="Liu B."/>
            <person name="Hao Y."/>
            <person name="Liao X.Y."/>
            <person name="Jiang Y.T."/>
            <person name="Sun W.H."/>
            <person name="Chen J."/>
            <person name="Chen Y.Q."/>
            <person name="Ai Y."/>
            <person name="Zhai J.W."/>
            <person name="Wu S.S."/>
            <person name="Zhou Z."/>
            <person name="Hsiao Y.Y."/>
            <person name="Wu W.L."/>
            <person name="Chen Y.Y."/>
            <person name="Lin Y.F."/>
            <person name="Hsu J.L."/>
            <person name="Li C.Y."/>
            <person name="Wang Z.W."/>
            <person name="Zhao X."/>
            <person name="Zhong W.Y."/>
            <person name="Ma X.K."/>
            <person name="Ma L."/>
            <person name="Huang J."/>
            <person name="Chen G.Z."/>
            <person name="Huang M.Z."/>
            <person name="Huang L."/>
            <person name="Peng D.H."/>
            <person name="Luo Y.B."/>
            <person name="Zou S.Q."/>
            <person name="Chen S.P."/>
            <person name="Lan S."/>
            <person name="Tsai W.C."/>
            <person name="Van de Peer Y."/>
            <person name="Liu Z.J."/>
        </authorList>
    </citation>
    <scope>NUCLEOTIDE SEQUENCE [LARGE SCALE GENOMIC DNA]</scope>
    <source>
        <strain evidence="9">Lor287</strain>
    </source>
</reference>
<evidence type="ECO:0000313" key="9">
    <source>
        <dbReference type="EMBL" id="KAK8936712.1"/>
    </source>
</evidence>
<protein>
    <recommendedName>
        <fullName evidence="11">Nuclear envelope integral membrane protein 1</fullName>
    </recommendedName>
</protein>
<keyword evidence="5 8" id="KW-1133">Transmembrane helix</keyword>
<evidence type="ECO:0008006" key="11">
    <source>
        <dbReference type="Google" id="ProtNLM"/>
    </source>
</evidence>
<dbReference type="PANTHER" id="PTHR31587">
    <property type="entry name" value="TRANSMEMBRANE PROTEIN (DUF2215)"/>
    <property type="match status" value="1"/>
</dbReference>
<feature type="transmembrane region" description="Helical" evidence="8">
    <location>
        <begin position="244"/>
        <end position="266"/>
    </location>
</feature>
<gene>
    <name evidence="9" type="ORF">KSP39_PZI012159</name>
</gene>
<keyword evidence="3 8" id="KW-0812">Transmembrane</keyword>
<proteinExistence type="inferred from homology"/>
<evidence type="ECO:0000256" key="8">
    <source>
        <dbReference type="SAM" id="Phobius"/>
    </source>
</evidence>
<evidence type="ECO:0000256" key="6">
    <source>
        <dbReference type="ARBA" id="ARBA00023136"/>
    </source>
</evidence>
<sequence length="448" mass="49889">MATATTLCHYALYYIILFSIPHLPALTVADEFAESAVAPSPSLNYPLLIPSFPLFAVASHPSLLRLAPGRPVEDSPGARPGAVVTCNRVHLRGLSRLRDLDKFFHALKLTASVPQGDGLFRIQTVEICLHRNASLGIGMCSGGSWRKIPNKGSFARSLSPFEDWFLDVRVLPDPSRLVEISTELEFLLHRMVFLVLGFCMMIMAHFLSESVVFYYGGAMTVGIILVILMVLYQGMKLLPTGRKSSLAIVMYSSIVGVAVSLLHYISGILRAALVEIGIYEDMHKPLGVFLLVCLILAGAWFGYWGVRKLVLTDEGLVDAGIAYFVKWAVLIFASIMVLQSSLDAILAAQALIIAIITSAVSRTHGKLKFLHRMFRPYYSSFHNTPEKKKFNKEEWEAFTREETRKGLRELVSSPDFSAWAVENADRITLTPPPDAVRIKRRRLFGWQT</sequence>
<feature type="transmembrane region" description="Helical" evidence="8">
    <location>
        <begin position="344"/>
        <end position="365"/>
    </location>
</feature>
<dbReference type="Pfam" id="PF10225">
    <property type="entry name" value="NEMP"/>
    <property type="match status" value="1"/>
</dbReference>
<feature type="transmembrane region" description="Helical" evidence="8">
    <location>
        <begin position="186"/>
        <end position="206"/>
    </location>
</feature>